<evidence type="ECO:0000313" key="2">
    <source>
        <dbReference type="Proteomes" id="UP000027395"/>
    </source>
</evidence>
<accession>A0A073CQZ7</accession>
<dbReference type="GeneID" id="77287596"/>
<dbReference type="EMBL" id="CM002803">
    <property type="protein sequence ID" value="KEI66430.1"/>
    <property type="molecule type" value="Genomic_DNA"/>
</dbReference>
<gene>
    <name evidence="1" type="ORF">A19Y_1367</name>
</gene>
<dbReference type="HOGENOM" id="CLU_188368_1_0_3"/>
<sequence>MILAINKKDVILENIETLTVQQQEAVLEFIEFLRYKAQKQEEQVEEKQPISAYEAAKEWAGCVDFGPGDLGTNKEYLKGMGKK</sequence>
<dbReference type="STRING" id="388467.A19Y_1367"/>
<proteinExistence type="predicted"/>
<dbReference type="AlphaFoldDB" id="A0A073CQZ7"/>
<protein>
    <recommendedName>
        <fullName evidence="3">DUF2281 domain-containing protein</fullName>
    </recommendedName>
</protein>
<evidence type="ECO:0000313" key="1">
    <source>
        <dbReference type="EMBL" id="KEI66430.1"/>
    </source>
</evidence>
<dbReference type="RefSeq" id="WP_026794448.1">
    <property type="nucleotide sequence ID" value="NZ_CM002803.1"/>
</dbReference>
<reference evidence="1 2" key="1">
    <citation type="journal article" date="2014" name="Appl. Environ. Microbiol.">
        <title>Elucidation of insertion elements encoded on plasmids and in vitro construction of shuttle vectors from the toxic cyanobacterium Planktothrix.</title>
        <authorList>
            <person name="Christiansen G."/>
            <person name="Goesmann A."/>
            <person name="Kurmayer R."/>
        </authorList>
    </citation>
    <scope>NUCLEOTIDE SEQUENCE [LARGE SCALE GENOMIC DNA]</scope>
    <source>
        <strain evidence="1 2">NIVA-CYA 126/8</strain>
    </source>
</reference>
<dbReference type="PATRIC" id="fig|388467.6.peg.1309"/>
<organism evidence="1 2">
    <name type="scientific">Planktothrix agardhii (strain NIVA-CYA 126/8)</name>
    <dbReference type="NCBI Taxonomy" id="388467"/>
    <lineage>
        <taxon>Bacteria</taxon>
        <taxon>Bacillati</taxon>
        <taxon>Cyanobacteriota</taxon>
        <taxon>Cyanophyceae</taxon>
        <taxon>Oscillatoriophycideae</taxon>
        <taxon>Oscillatoriales</taxon>
        <taxon>Microcoleaceae</taxon>
        <taxon>Planktothrix</taxon>
    </lineage>
</organism>
<dbReference type="eggNOG" id="ENOG50335CW">
    <property type="taxonomic scope" value="Bacteria"/>
</dbReference>
<dbReference type="Proteomes" id="UP000027395">
    <property type="component" value="Chromosome"/>
</dbReference>
<name>A0A073CQZ7_PLAA1</name>
<keyword evidence="2" id="KW-1185">Reference proteome</keyword>
<evidence type="ECO:0008006" key="3">
    <source>
        <dbReference type="Google" id="ProtNLM"/>
    </source>
</evidence>